<comment type="caution">
    <text evidence="1">The sequence shown here is derived from an EMBL/GenBank/DDBJ whole genome shotgun (WGS) entry which is preliminary data.</text>
</comment>
<keyword evidence="2" id="KW-1185">Reference proteome</keyword>
<accession>A0AAV7HK50</accession>
<organism evidence="1 2">
    <name type="scientific">Dendrobium chrysotoxum</name>
    <name type="common">Orchid</name>
    <dbReference type="NCBI Taxonomy" id="161865"/>
    <lineage>
        <taxon>Eukaryota</taxon>
        <taxon>Viridiplantae</taxon>
        <taxon>Streptophyta</taxon>
        <taxon>Embryophyta</taxon>
        <taxon>Tracheophyta</taxon>
        <taxon>Spermatophyta</taxon>
        <taxon>Magnoliopsida</taxon>
        <taxon>Liliopsida</taxon>
        <taxon>Asparagales</taxon>
        <taxon>Orchidaceae</taxon>
        <taxon>Epidendroideae</taxon>
        <taxon>Malaxideae</taxon>
        <taxon>Dendrobiinae</taxon>
        <taxon>Dendrobium</taxon>
    </lineage>
</organism>
<sequence>MLAAHKINRFTNEKFGDNVIPHNKLWAFDNIIFYRVDKPINIKLDRTLMNGLWLEHFHLSFYRGLKKIQGSLPHQALVECSSRRNINPRFTEAADEEAYRRYKAVRITGSKIINQEVLTFQVLSSPLDHHIPFLNFFGFAHIVLDDPHHLITIIVRYIFLRKEDIKEVKDWDFKWEWFKVEHLFLESKEKSRRNWELDSQKVEREGHVVPPGSRAQNRAVAAIIGNDCAAAQSLPAD</sequence>
<dbReference type="EMBL" id="JAGFBR010000003">
    <property type="protein sequence ID" value="KAH0468772.1"/>
    <property type="molecule type" value="Genomic_DNA"/>
</dbReference>
<gene>
    <name evidence="1" type="ORF">IEQ34_002004</name>
</gene>
<dbReference type="Proteomes" id="UP000775213">
    <property type="component" value="Unassembled WGS sequence"/>
</dbReference>
<reference evidence="1 2" key="1">
    <citation type="journal article" date="2021" name="Hortic Res">
        <title>Chromosome-scale assembly of the Dendrobium chrysotoxum genome enhances the understanding of orchid evolution.</title>
        <authorList>
            <person name="Zhang Y."/>
            <person name="Zhang G.Q."/>
            <person name="Zhang D."/>
            <person name="Liu X.D."/>
            <person name="Xu X.Y."/>
            <person name="Sun W.H."/>
            <person name="Yu X."/>
            <person name="Zhu X."/>
            <person name="Wang Z.W."/>
            <person name="Zhao X."/>
            <person name="Zhong W.Y."/>
            <person name="Chen H."/>
            <person name="Yin W.L."/>
            <person name="Huang T."/>
            <person name="Niu S.C."/>
            <person name="Liu Z.J."/>
        </authorList>
    </citation>
    <scope>NUCLEOTIDE SEQUENCE [LARGE SCALE GENOMIC DNA]</scope>
    <source>
        <strain evidence="1">Lindl</strain>
    </source>
</reference>
<evidence type="ECO:0000313" key="2">
    <source>
        <dbReference type="Proteomes" id="UP000775213"/>
    </source>
</evidence>
<protein>
    <submittedName>
        <fullName evidence="1">Uncharacterized protein</fullName>
    </submittedName>
</protein>
<evidence type="ECO:0000313" key="1">
    <source>
        <dbReference type="EMBL" id="KAH0468772.1"/>
    </source>
</evidence>
<name>A0AAV7HK50_DENCH</name>
<proteinExistence type="predicted"/>
<dbReference type="AlphaFoldDB" id="A0AAV7HK50"/>